<sequence>MDPPSGGSLYTWAFEFCKQFPQISFRISERIFFRGESERSADLCKVRSFRIFFVILLLNSFFGQVDSRELVYAFRDPAKPEKEKMILVGETVLYDKVKPIEDEGKNKNLDIGVDTRLDLVTIKINFDPGLRVGQTLYLIEKDFDHKYYKDGNIVAQIEIKSIFQTSFIGKRARGTGHLGLVKDKHLMVAAPLVSEKIEPAIVERKKGDYHLSRNEIAEAIRSYKHTISLDPSSPMGHLRLGLLYKRTGEAYVSAGSEFSMAWKNRKRFGNSQEELEFYTEYVDYLNHKYETEGFKNESILSKSMDVIREAFKLTRSDSELLIHSALTYYYLYREKSKPGKTPTQDSADRKKSDAYFEISEKLTKNAIQLNPSDYRTHLLECKLYLDKIAELTSDKGQSGLGESEEVGILKNKFADSLEKYKTFKPASVPGDPYVLKPLN</sequence>
<proteinExistence type="predicted"/>
<evidence type="ECO:0000256" key="1">
    <source>
        <dbReference type="PROSITE-ProRule" id="PRU00339"/>
    </source>
</evidence>
<comment type="caution">
    <text evidence="2">The sequence shown here is derived from an EMBL/GenBank/DDBJ whole genome shotgun (WGS) entry which is preliminary data.</text>
</comment>
<dbReference type="PROSITE" id="PS50005">
    <property type="entry name" value="TPR"/>
    <property type="match status" value="1"/>
</dbReference>
<evidence type="ECO:0000313" key="2">
    <source>
        <dbReference type="EMBL" id="EMJ94159.1"/>
    </source>
</evidence>
<dbReference type="Pfam" id="PF13414">
    <property type="entry name" value="TPR_11"/>
    <property type="match status" value="1"/>
</dbReference>
<reference evidence="2 3" key="1">
    <citation type="submission" date="2013-01" db="EMBL/GenBank/DDBJ databases">
        <authorList>
            <person name="Harkins D.M."/>
            <person name="Durkin A.S."/>
            <person name="Brinkac L.M."/>
            <person name="Haft D.H."/>
            <person name="Selengut J.D."/>
            <person name="Sanka R."/>
            <person name="DePew J."/>
            <person name="Purushe J."/>
            <person name="Galloway R.L."/>
            <person name="Vinetz J.M."/>
            <person name="Sutton G.G."/>
            <person name="Nierman W.C."/>
            <person name="Fouts D.E."/>
        </authorList>
    </citation>
    <scope>NUCLEOTIDE SEQUENCE [LARGE SCALE GENOMIC DNA]</scope>
    <source>
        <strain evidence="2 3">79601</strain>
    </source>
</reference>
<dbReference type="PATRIC" id="fig|1218565.3.peg.2703"/>
<dbReference type="AlphaFoldDB" id="M6CR13"/>
<dbReference type="InterPro" id="IPR019734">
    <property type="entry name" value="TPR_rpt"/>
</dbReference>
<dbReference type="EMBL" id="ANIK01000056">
    <property type="protein sequence ID" value="EMJ94159.1"/>
    <property type="molecule type" value="Genomic_DNA"/>
</dbReference>
<dbReference type="SUPFAM" id="SSF48452">
    <property type="entry name" value="TPR-like"/>
    <property type="match status" value="1"/>
</dbReference>
<accession>M6CR13</accession>
<feature type="repeat" description="TPR" evidence="1">
    <location>
        <begin position="200"/>
        <end position="233"/>
    </location>
</feature>
<protein>
    <submittedName>
        <fullName evidence="2">Tetratricopeptide repeat protein</fullName>
    </submittedName>
</protein>
<dbReference type="Gene3D" id="1.25.40.10">
    <property type="entry name" value="Tetratricopeptide repeat domain"/>
    <property type="match status" value="1"/>
</dbReference>
<gene>
    <name evidence="2" type="ORF">LEP1GSC194_0186</name>
</gene>
<organism evidence="2 3">
    <name type="scientific">Leptospira alstonii serovar Sichuan str. 79601</name>
    <dbReference type="NCBI Taxonomy" id="1218565"/>
    <lineage>
        <taxon>Bacteria</taxon>
        <taxon>Pseudomonadati</taxon>
        <taxon>Spirochaetota</taxon>
        <taxon>Spirochaetia</taxon>
        <taxon>Leptospirales</taxon>
        <taxon>Leptospiraceae</taxon>
        <taxon>Leptospira</taxon>
    </lineage>
</organism>
<dbReference type="InterPro" id="IPR011990">
    <property type="entry name" value="TPR-like_helical_dom_sf"/>
</dbReference>
<name>M6CR13_9LEPT</name>
<evidence type="ECO:0000313" key="3">
    <source>
        <dbReference type="Proteomes" id="UP000011988"/>
    </source>
</evidence>
<dbReference type="Proteomes" id="UP000011988">
    <property type="component" value="Unassembled WGS sequence"/>
</dbReference>
<keyword evidence="1" id="KW-0802">TPR repeat</keyword>